<sequence length="86" mass="9682">MKLSFALFIIDIRITEKTLNNSNALVPVENSNQLLSTTSATPITDLVNNPFGAITPSSEFTNRKDLHQFLLFNFINQETESGPRRK</sequence>
<reference evidence="1 2" key="2">
    <citation type="journal article" date="2022" name="Mol. Biol. Evol.">
        <title>Comparative Genomics Reveals Insights into the Divergent Evolution of Astigmatic Mites and Household Pest Adaptations.</title>
        <authorList>
            <person name="Xiong Q."/>
            <person name="Wan A.T."/>
            <person name="Liu X."/>
            <person name="Fung C.S."/>
            <person name="Xiao X."/>
            <person name="Malainual N."/>
            <person name="Hou J."/>
            <person name="Wang L."/>
            <person name="Wang M."/>
            <person name="Yang K.Y."/>
            <person name="Cui Y."/>
            <person name="Leung E.L."/>
            <person name="Nong W."/>
            <person name="Shin S.K."/>
            <person name="Au S.W."/>
            <person name="Jeong K.Y."/>
            <person name="Chew F.T."/>
            <person name="Hui J.H."/>
            <person name="Leung T.F."/>
            <person name="Tungtrongchitr A."/>
            <person name="Zhong N."/>
            <person name="Liu Z."/>
            <person name="Tsui S.K."/>
        </authorList>
    </citation>
    <scope>NUCLEOTIDE SEQUENCE [LARGE SCALE GENOMIC DNA]</scope>
    <source>
        <strain evidence="1">Derp</strain>
    </source>
</reference>
<organism evidence="1 2">
    <name type="scientific">Dermatophagoides pteronyssinus</name>
    <name type="common">European house dust mite</name>
    <dbReference type="NCBI Taxonomy" id="6956"/>
    <lineage>
        <taxon>Eukaryota</taxon>
        <taxon>Metazoa</taxon>
        <taxon>Ecdysozoa</taxon>
        <taxon>Arthropoda</taxon>
        <taxon>Chelicerata</taxon>
        <taxon>Arachnida</taxon>
        <taxon>Acari</taxon>
        <taxon>Acariformes</taxon>
        <taxon>Sarcoptiformes</taxon>
        <taxon>Astigmata</taxon>
        <taxon>Psoroptidia</taxon>
        <taxon>Analgoidea</taxon>
        <taxon>Pyroglyphidae</taxon>
        <taxon>Dermatophagoidinae</taxon>
        <taxon>Dermatophagoides</taxon>
    </lineage>
</organism>
<proteinExistence type="predicted"/>
<protein>
    <submittedName>
        <fullName evidence="1">Uncharacterized protein</fullName>
    </submittedName>
</protein>
<dbReference type="Proteomes" id="UP000887458">
    <property type="component" value="Unassembled WGS sequence"/>
</dbReference>
<keyword evidence="2" id="KW-1185">Reference proteome</keyword>
<gene>
    <name evidence="1" type="ORF">DERP_006258</name>
</gene>
<dbReference type="EMBL" id="NJHN03000099">
    <property type="protein sequence ID" value="KAH9415168.1"/>
    <property type="molecule type" value="Genomic_DNA"/>
</dbReference>
<comment type="caution">
    <text evidence="1">The sequence shown here is derived from an EMBL/GenBank/DDBJ whole genome shotgun (WGS) entry which is preliminary data.</text>
</comment>
<name>A0ABQ8IXY9_DERPT</name>
<evidence type="ECO:0000313" key="1">
    <source>
        <dbReference type="EMBL" id="KAH9415168.1"/>
    </source>
</evidence>
<evidence type="ECO:0000313" key="2">
    <source>
        <dbReference type="Proteomes" id="UP000887458"/>
    </source>
</evidence>
<accession>A0ABQ8IXY9</accession>
<reference evidence="1 2" key="1">
    <citation type="journal article" date="2018" name="J. Allergy Clin. Immunol.">
        <title>High-quality assembly of Dermatophagoides pteronyssinus genome and transcriptome reveals a wide range of novel allergens.</title>
        <authorList>
            <person name="Liu X.Y."/>
            <person name="Yang K.Y."/>
            <person name="Wang M.Q."/>
            <person name="Kwok J.S."/>
            <person name="Zeng X."/>
            <person name="Yang Z."/>
            <person name="Xiao X.J."/>
            <person name="Lau C.P."/>
            <person name="Li Y."/>
            <person name="Huang Z.M."/>
            <person name="Ba J.G."/>
            <person name="Yim A.K."/>
            <person name="Ouyang C.Y."/>
            <person name="Ngai S.M."/>
            <person name="Chan T.F."/>
            <person name="Leung E.L."/>
            <person name="Liu L."/>
            <person name="Liu Z.G."/>
            <person name="Tsui S.K."/>
        </authorList>
    </citation>
    <scope>NUCLEOTIDE SEQUENCE [LARGE SCALE GENOMIC DNA]</scope>
    <source>
        <strain evidence="1">Derp</strain>
    </source>
</reference>